<comment type="caution">
    <text evidence="1">The sequence shown here is derived from an EMBL/GenBank/DDBJ whole genome shotgun (WGS) entry which is preliminary data.</text>
</comment>
<protein>
    <submittedName>
        <fullName evidence="1">F-box domain-containing protein</fullName>
    </submittedName>
</protein>
<proteinExistence type="predicted"/>
<reference evidence="1 2" key="1">
    <citation type="submission" date="2015-09" db="EMBL/GenBank/DDBJ databases">
        <title>Genome announcement of multiple Pseudomonas syringae strains.</title>
        <authorList>
            <person name="Thakur S."/>
            <person name="Wang P.W."/>
            <person name="Gong Y."/>
            <person name="Weir B.S."/>
            <person name="Guttman D.S."/>
        </authorList>
    </citation>
    <scope>NUCLEOTIDE SEQUENCE [LARGE SCALE GENOMIC DNA]</scope>
    <source>
        <strain evidence="1 2">ICMP2740</strain>
    </source>
</reference>
<dbReference type="Proteomes" id="UP000050396">
    <property type="component" value="Unassembled WGS sequence"/>
</dbReference>
<evidence type="ECO:0000313" key="1">
    <source>
        <dbReference type="EMBL" id="KPY15267.1"/>
    </source>
</evidence>
<dbReference type="AlphaFoldDB" id="A0ABD4BE96"/>
<sequence length="399" mass="44626">MMMNELCRYRYDPLDRLASLTPLAQAMRQRFYGGQQLTTEVLDGEQRTLFRVRGMPLAQQTLANGNRIVVLDAADQQQNVLHAGSVEQRTAIAYTPYGYSEKAARNPEVPGFNVEQIDTVTGHYLLGNGYRAYNPVLMRFNSPDSFSPFGEGGLNAYGYCAGDPVNRSDPGGHIFRAIGTLFQGVSRNMRLMIDAAEQWLRGSRGRGLPAIKNKPFEGIFRKPEAVLADMPPHIKEMIAGNLSGLDAASLARTSKDFESVVMAASARKFNALNIPDLAFQPWLKKLDEIHHGEVTGIVPMFLSRQGIPFSYVQANLIREPRLQLQLGRLLRLQSPVRITHYQTSAMGADAEALVHEQRLYMMHNRRPDWLFDFSTDPCQPDAFVGLSDTEEHLPVMQVG</sequence>
<dbReference type="NCBIfam" id="TIGR03696">
    <property type="entry name" value="Rhs_assc_core"/>
    <property type="match status" value="1"/>
</dbReference>
<dbReference type="SUPFAM" id="SSF56399">
    <property type="entry name" value="ADP-ribosylation"/>
    <property type="match status" value="1"/>
</dbReference>
<dbReference type="Gene3D" id="2.180.10.10">
    <property type="entry name" value="RHS repeat-associated core"/>
    <property type="match status" value="1"/>
</dbReference>
<dbReference type="EMBL" id="LJQZ01000166">
    <property type="protein sequence ID" value="KPY15267.1"/>
    <property type="molecule type" value="Genomic_DNA"/>
</dbReference>
<organism evidence="1 2">
    <name type="scientific">Pseudomonas savastanoi pv. phaseolicola</name>
    <name type="common">Pseudomonas syringae pv. phaseolicola</name>
    <dbReference type="NCBI Taxonomy" id="319"/>
    <lineage>
        <taxon>Bacteria</taxon>
        <taxon>Pseudomonadati</taxon>
        <taxon>Pseudomonadota</taxon>
        <taxon>Gammaproteobacteria</taxon>
        <taxon>Pseudomonadales</taxon>
        <taxon>Pseudomonadaceae</taxon>
        <taxon>Pseudomonas</taxon>
    </lineage>
</organism>
<accession>A0ABD4BE96</accession>
<name>A0ABD4BE96_PSESH</name>
<gene>
    <name evidence="1" type="ORF">ALO55_04760</name>
</gene>
<dbReference type="InterPro" id="IPR022385">
    <property type="entry name" value="Rhs_assc_core"/>
</dbReference>
<evidence type="ECO:0000313" key="2">
    <source>
        <dbReference type="Proteomes" id="UP000050396"/>
    </source>
</evidence>